<evidence type="ECO:0000256" key="4">
    <source>
        <dbReference type="ARBA" id="ARBA00022777"/>
    </source>
</evidence>
<feature type="binding site" evidence="6">
    <location>
        <position position="8"/>
    </location>
    <ligand>
        <name>Mg(2+)</name>
        <dbReference type="ChEBI" id="CHEBI:18420"/>
    </ligand>
</feature>
<evidence type="ECO:0000256" key="1">
    <source>
        <dbReference type="ARBA" id="ARBA00008748"/>
    </source>
</evidence>
<keyword evidence="2 6" id="KW-0808">Transferase</keyword>
<comment type="subunit">
    <text evidence="6">Homodimer.</text>
</comment>
<comment type="cofactor">
    <cofactor evidence="6">
        <name>Mg(2+)</name>
        <dbReference type="ChEBI" id="CHEBI:18420"/>
    </cofactor>
    <cofactor evidence="6">
        <name>Mn(2+)</name>
        <dbReference type="ChEBI" id="CHEBI:29035"/>
    </cofactor>
    <text evidence="6">Mg(2+). Can also accept Mn(2+).</text>
</comment>
<evidence type="ECO:0000256" key="3">
    <source>
        <dbReference type="ARBA" id="ARBA00022741"/>
    </source>
</evidence>
<dbReference type="GO" id="GO:0008776">
    <property type="term" value="F:acetate kinase activity"/>
    <property type="evidence" value="ECO:0007669"/>
    <property type="project" value="UniProtKB-UniRule"/>
</dbReference>
<dbReference type="EMBL" id="FOGK01000007">
    <property type="protein sequence ID" value="SER47593.1"/>
    <property type="molecule type" value="Genomic_DNA"/>
</dbReference>
<keyword evidence="6" id="KW-0460">Magnesium</keyword>
<evidence type="ECO:0000256" key="2">
    <source>
        <dbReference type="ARBA" id="ARBA00022679"/>
    </source>
</evidence>
<dbReference type="UniPathway" id="UPA00340">
    <property type="reaction ID" value="UER00458"/>
</dbReference>
<evidence type="ECO:0000313" key="9">
    <source>
        <dbReference type="EMBL" id="SER47593.1"/>
    </source>
</evidence>
<dbReference type="PROSITE" id="PS01076">
    <property type="entry name" value="ACETATE_KINASE_2"/>
    <property type="match status" value="1"/>
</dbReference>
<dbReference type="InterPro" id="IPR000890">
    <property type="entry name" value="Aliphatic_acid_kin_short-chain"/>
</dbReference>
<evidence type="ECO:0000256" key="7">
    <source>
        <dbReference type="RuleBase" id="RU003835"/>
    </source>
</evidence>
<accession>A0A0R2JZN1</accession>
<dbReference type="SUPFAM" id="SSF53067">
    <property type="entry name" value="Actin-like ATPase domain"/>
    <property type="match status" value="2"/>
</dbReference>
<dbReference type="GO" id="GO:0006083">
    <property type="term" value="P:acetate metabolic process"/>
    <property type="evidence" value="ECO:0007669"/>
    <property type="project" value="TreeGrafter"/>
</dbReference>
<comment type="pathway">
    <text evidence="6">Metabolic intermediate biosynthesis; acetyl-CoA biosynthesis; acetyl-CoA from acetate: step 1/2.</text>
</comment>
<keyword evidence="4 6" id="KW-0418">Kinase</keyword>
<feature type="binding site" evidence="6">
    <location>
        <position position="383"/>
    </location>
    <ligand>
        <name>Mg(2+)</name>
        <dbReference type="ChEBI" id="CHEBI:18420"/>
    </ligand>
</feature>
<keyword evidence="3 6" id="KW-0547">Nucleotide-binding</keyword>
<comment type="function">
    <text evidence="6">Catalyzes the formation of acetyl phosphate from acetate and ATP. Can also catalyze the reverse reaction.</text>
</comment>
<name>A0A0R2JZN1_9LACO</name>
<dbReference type="STRING" id="319653.SAMN04487973_10779"/>
<dbReference type="PIRSF" id="PIRSF000722">
    <property type="entry name" value="Acetate_prop_kin"/>
    <property type="match status" value="1"/>
</dbReference>
<feature type="binding site" evidence="6">
    <location>
        <begin position="330"/>
        <end position="334"/>
    </location>
    <ligand>
        <name>ATP</name>
        <dbReference type="ChEBI" id="CHEBI:30616"/>
    </ligand>
</feature>
<dbReference type="GeneID" id="76043435"/>
<dbReference type="GO" id="GO:0005524">
    <property type="term" value="F:ATP binding"/>
    <property type="evidence" value="ECO:0007669"/>
    <property type="project" value="UniProtKB-KW"/>
</dbReference>
<organism evidence="8 10">
    <name type="scientific">Pediococcus ethanolidurans</name>
    <dbReference type="NCBI Taxonomy" id="319653"/>
    <lineage>
        <taxon>Bacteria</taxon>
        <taxon>Bacillati</taxon>
        <taxon>Bacillota</taxon>
        <taxon>Bacilli</taxon>
        <taxon>Lactobacillales</taxon>
        <taxon>Lactobacillaceae</taxon>
        <taxon>Pediococcus</taxon>
    </lineage>
</organism>
<dbReference type="PRINTS" id="PR00471">
    <property type="entry name" value="ACETATEKNASE"/>
</dbReference>
<dbReference type="PATRIC" id="fig|319653.3.peg.2118"/>
<dbReference type="GO" id="GO:0005737">
    <property type="term" value="C:cytoplasm"/>
    <property type="evidence" value="ECO:0007669"/>
    <property type="project" value="UniProtKB-SubCell"/>
</dbReference>
<comment type="caution">
    <text evidence="8">The sequence shown here is derived from an EMBL/GenBank/DDBJ whole genome shotgun (WGS) entry which is preliminary data.</text>
</comment>
<feature type="site" description="Transition state stabilizer" evidence="6">
    <location>
        <position position="179"/>
    </location>
</feature>
<proteinExistence type="inferred from homology"/>
<feature type="binding site" evidence="6">
    <location>
        <position position="90"/>
    </location>
    <ligand>
        <name>substrate</name>
    </ligand>
</feature>
<dbReference type="Proteomes" id="UP000182818">
    <property type="component" value="Unassembled WGS sequence"/>
</dbReference>
<feature type="binding site" evidence="6">
    <location>
        <position position="15"/>
    </location>
    <ligand>
        <name>ATP</name>
        <dbReference type="ChEBI" id="CHEBI:30616"/>
    </ligand>
</feature>
<reference evidence="9 11" key="2">
    <citation type="submission" date="2016-10" db="EMBL/GenBank/DDBJ databases">
        <authorList>
            <person name="Varghese N."/>
            <person name="Submissions S."/>
        </authorList>
    </citation>
    <scope>NUCLEOTIDE SEQUENCE [LARGE SCALE GENOMIC DNA]</scope>
    <source>
        <strain evidence="9 11">CGMCC 1.3889</strain>
    </source>
</reference>
<dbReference type="PROSITE" id="PS01075">
    <property type="entry name" value="ACETATE_KINASE_1"/>
    <property type="match status" value="1"/>
</dbReference>
<reference evidence="8 10" key="1">
    <citation type="journal article" date="2015" name="Genome Announc.">
        <title>Expanding the biotechnology potential of lactobacilli through comparative genomics of 213 strains and associated genera.</title>
        <authorList>
            <person name="Sun Z."/>
            <person name="Harris H.M."/>
            <person name="McCann A."/>
            <person name="Guo C."/>
            <person name="Argimon S."/>
            <person name="Zhang W."/>
            <person name="Yang X."/>
            <person name="Jeffery I.B."/>
            <person name="Cooney J.C."/>
            <person name="Kagawa T.F."/>
            <person name="Liu W."/>
            <person name="Song Y."/>
            <person name="Salvetti E."/>
            <person name="Wrobel A."/>
            <person name="Rasinkangas P."/>
            <person name="Parkhill J."/>
            <person name="Rea M.C."/>
            <person name="O'Sullivan O."/>
            <person name="Ritari J."/>
            <person name="Douillard F.P."/>
            <person name="Paul Ross R."/>
            <person name="Yang R."/>
            <person name="Briner A.E."/>
            <person name="Felis G.E."/>
            <person name="de Vos W.M."/>
            <person name="Barrangou R."/>
            <person name="Klaenhammer T.R."/>
            <person name="Caufield P.W."/>
            <person name="Cui Y."/>
            <person name="Zhang H."/>
            <person name="O'Toole P.W."/>
        </authorList>
    </citation>
    <scope>NUCLEOTIDE SEQUENCE [LARGE SCALE GENOMIC DNA]</scope>
    <source>
        <strain evidence="8 10">DSM 22301</strain>
    </source>
</reference>
<dbReference type="NCBIfam" id="TIGR00016">
    <property type="entry name" value="ackA"/>
    <property type="match status" value="1"/>
</dbReference>
<dbReference type="CDD" id="cd24010">
    <property type="entry name" value="ASKHA_NBD_AcK_PK"/>
    <property type="match status" value="1"/>
</dbReference>
<feature type="binding site" evidence="6">
    <location>
        <begin position="207"/>
        <end position="211"/>
    </location>
    <ligand>
        <name>ATP</name>
        <dbReference type="ChEBI" id="CHEBI:30616"/>
    </ligand>
</feature>
<dbReference type="EC" id="2.7.2.1" evidence="6"/>
<comment type="similarity">
    <text evidence="1 6 7">Belongs to the acetokinase family.</text>
</comment>
<dbReference type="AlphaFoldDB" id="A0A0R2JZN1"/>
<dbReference type="Pfam" id="PF00871">
    <property type="entry name" value="Acetate_kinase"/>
    <property type="match status" value="1"/>
</dbReference>
<gene>
    <name evidence="6" type="primary">ackA</name>
    <name evidence="8" type="ORF">IV87_GL002080</name>
    <name evidence="9" type="ORF">SAMN04487973_10779</name>
</gene>
<evidence type="ECO:0000313" key="10">
    <source>
        <dbReference type="Proteomes" id="UP000051749"/>
    </source>
</evidence>
<comment type="subcellular location">
    <subcellularLocation>
        <location evidence="6">Cytoplasm</location>
    </subcellularLocation>
</comment>
<protein>
    <recommendedName>
        <fullName evidence="6">Acetate kinase</fullName>
        <ecNumber evidence="6">2.7.2.1</ecNumber>
    </recommendedName>
    <alternativeName>
        <fullName evidence="6">Acetokinase</fullName>
    </alternativeName>
</protein>
<feature type="site" description="Transition state stabilizer" evidence="6">
    <location>
        <position position="240"/>
    </location>
</feature>
<keyword evidence="5 6" id="KW-0067">ATP-binding</keyword>
<dbReference type="InterPro" id="IPR023865">
    <property type="entry name" value="Aliphatic_acid_kinase_CS"/>
</dbReference>
<comment type="catalytic activity">
    <reaction evidence="6">
        <text>acetate + ATP = acetyl phosphate + ADP</text>
        <dbReference type="Rhea" id="RHEA:11352"/>
        <dbReference type="ChEBI" id="CHEBI:22191"/>
        <dbReference type="ChEBI" id="CHEBI:30089"/>
        <dbReference type="ChEBI" id="CHEBI:30616"/>
        <dbReference type="ChEBI" id="CHEBI:456216"/>
        <dbReference type="EC" id="2.7.2.1"/>
    </reaction>
</comment>
<evidence type="ECO:0000313" key="11">
    <source>
        <dbReference type="Proteomes" id="UP000182818"/>
    </source>
</evidence>
<dbReference type="PANTHER" id="PTHR21060:SF15">
    <property type="entry name" value="ACETATE KINASE-RELATED"/>
    <property type="match status" value="1"/>
</dbReference>
<feature type="binding site" evidence="6">
    <location>
        <begin position="283"/>
        <end position="285"/>
    </location>
    <ligand>
        <name>ATP</name>
        <dbReference type="ChEBI" id="CHEBI:30616"/>
    </ligand>
</feature>
<dbReference type="HAMAP" id="MF_00020">
    <property type="entry name" value="Acetate_kinase"/>
    <property type="match status" value="1"/>
</dbReference>
<evidence type="ECO:0000313" key="8">
    <source>
        <dbReference type="EMBL" id="KRN82696.1"/>
    </source>
</evidence>
<evidence type="ECO:0000256" key="6">
    <source>
        <dbReference type="HAMAP-Rule" id="MF_00020"/>
    </source>
</evidence>
<dbReference type="OrthoDB" id="9802453at2"/>
<dbReference type="Proteomes" id="UP000051749">
    <property type="component" value="Unassembled WGS sequence"/>
</dbReference>
<dbReference type="InterPro" id="IPR004372">
    <property type="entry name" value="Ac/propionate_kinase"/>
</dbReference>
<dbReference type="Gene3D" id="3.30.420.40">
    <property type="match status" value="2"/>
</dbReference>
<keyword evidence="6" id="KW-0963">Cytoplasm</keyword>
<dbReference type="InterPro" id="IPR043129">
    <property type="entry name" value="ATPase_NBD"/>
</dbReference>
<sequence length="400" mass="44038">MEKTIAINAGSSSFKFKLFEMPSEKVLASGQVDRIGIDGSTFTIIYGDQQNIRIEKPVKNHEVAINIVLNALIDLKIIRSYDEITGVGHRVVAGGEIFKGSVLITEKVIKQIESLSEYAPLHNPANVLGIRAMQKVLPNVTSVAVFDTSFHETLPPKNYLYSIPYEYYEKYGARKYGAHGTSHQSVALDAAKLLGKPLSSLKMITLHLGAGSSIDAILNGQSYDTSMGFTPVSGITMATRSGDIDVSLVNYLMEKLKITDFSEMIKILNTKSGLLGISGISSDMRDVLEARHKSRRAELAVEIFVNNIVKYIGAYIAEMHGIDALVFTAGIGENGMLVRKMIVDELDYFGLKIDDERNQVQGELRDISASDSKAKVLVVPTNEELAIAREVERFKQENKD</sequence>
<dbReference type="PANTHER" id="PTHR21060">
    <property type="entry name" value="ACETATE KINASE"/>
    <property type="match status" value="1"/>
</dbReference>
<evidence type="ECO:0000256" key="5">
    <source>
        <dbReference type="ARBA" id="ARBA00022840"/>
    </source>
</evidence>
<keyword evidence="11" id="KW-1185">Reference proteome</keyword>
<dbReference type="GO" id="GO:0006085">
    <property type="term" value="P:acetyl-CoA biosynthetic process"/>
    <property type="evidence" value="ECO:0007669"/>
    <property type="project" value="UniProtKB-UniRule"/>
</dbReference>
<dbReference type="GO" id="GO:0000287">
    <property type="term" value="F:magnesium ion binding"/>
    <property type="evidence" value="ECO:0007669"/>
    <property type="project" value="UniProtKB-UniRule"/>
</dbReference>
<feature type="active site" description="Proton donor/acceptor" evidence="6">
    <location>
        <position position="147"/>
    </location>
</feature>
<dbReference type="RefSeq" id="WP_057806008.1">
    <property type="nucleotide sequence ID" value="NZ_BJYP01000016.1"/>
</dbReference>
<dbReference type="EMBL" id="JQBY01000008">
    <property type="protein sequence ID" value="KRN82696.1"/>
    <property type="molecule type" value="Genomic_DNA"/>
</dbReference>
<keyword evidence="6" id="KW-0479">Metal-binding</keyword>